<comment type="subcellular location">
    <subcellularLocation>
        <location evidence="1">Secreted</location>
    </subcellularLocation>
</comment>
<feature type="signal peptide" evidence="4">
    <location>
        <begin position="1"/>
        <end position="15"/>
    </location>
</feature>
<dbReference type="PROSITE" id="PS00118">
    <property type="entry name" value="PA2_HIS"/>
    <property type="match status" value="1"/>
</dbReference>
<dbReference type="InterPro" id="IPR010711">
    <property type="entry name" value="PLA2G12"/>
</dbReference>
<dbReference type="KEGG" id="ccac:CcaHIS019_0600240"/>
<feature type="compositionally biased region" description="Basic and acidic residues" evidence="3">
    <location>
        <begin position="38"/>
        <end position="61"/>
    </location>
</feature>
<sequence>MRLFIILGVLAAAFAQIDTTNSNAPRDGSYGQPRRLPKRDNAIRDDAHLSASRSIEKRDATGRCPGGQTPVSNGIPPTPNGCGPKDFEGAVPELWFNKCCGNHDVCYGDCPKSKTDCDNAFALCLKTACETEFAWWNPGRAPCYYAATAYYTAVNVGGQGSFEGGTKNHCTCV</sequence>
<evidence type="ECO:0000256" key="4">
    <source>
        <dbReference type="SAM" id="SignalP"/>
    </source>
</evidence>
<reference evidence="5" key="1">
    <citation type="journal article" date="2023" name="BMC Genomics">
        <title>Chromosome-level genome assemblies of Cutaneotrichosporon spp. (Trichosporonales, Basidiomycota) reveal imbalanced evolution between nucleotide sequences and chromosome synteny.</title>
        <authorList>
            <person name="Kobayashi Y."/>
            <person name="Kayamori A."/>
            <person name="Aoki K."/>
            <person name="Shiwa Y."/>
            <person name="Matsutani M."/>
            <person name="Fujita N."/>
            <person name="Sugita T."/>
            <person name="Iwasaki W."/>
            <person name="Tanaka N."/>
            <person name="Takashima M."/>
        </authorList>
    </citation>
    <scope>NUCLEOTIDE SEQUENCE</scope>
    <source>
        <strain evidence="5">HIS019</strain>
    </source>
</reference>
<dbReference type="Proteomes" id="UP001233271">
    <property type="component" value="Chromosome 6"/>
</dbReference>
<evidence type="ECO:0000256" key="1">
    <source>
        <dbReference type="ARBA" id="ARBA00004613"/>
    </source>
</evidence>
<dbReference type="InterPro" id="IPR036444">
    <property type="entry name" value="PLipase_A2_dom_sf"/>
</dbReference>
<evidence type="ECO:0000256" key="3">
    <source>
        <dbReference type="SAM" id="MobiDB-lite"/>
    </source>
</evidence>
<gene>
    <name evidence="5" type="ORF">CcaverHIS019_0600240</name>
</gene>
<dbReference type="GO" id="GO:0005576">
    <property type="term" value="C:extracellular region"/>
    <property type="evidence" value="ECO:0007669"/>
    <property type="project" value="UniProtKB-SubCell"/>
</dbReference>
<dbReference type="GO" id="GO:0016042">
    <property type="term" value="P:lipid catabolic process"/>
    <property type="evidence" value="ECO:0007669"/>
    <property type="project" value="InterPro"/>
</dbReference>
<dbReference type="AlphaFoldDB" id="A0AA48L7W7"/>
<dbReference type="EMBL" id="AP028217">
    <property type="protein sequence ID" value="BEI93565.1"/>
    <property type="molecule type" value="Genomic_DNA"/>
</dbReference>
<keyword evidence="2" id="KW-0964">Secreted</keyword>
<dbReference type="GO" id="GO:0006644">
    <property type="term" value="P:phospholipid metabolic process"/>
    <property type="evidence" value="ECO:0007669"/>
    <property type="project" value="InterPro"/>
</dbReference>
<dbReference type="GO" id="GO:0005509">
    <property type="term" value="F:calcium ion binding"/>
    <property type="evidence" value="ECO:0007669"/>
    <property type="project" value="InterPro"/>
</dbReference>
<dbReference type="InterPro" id="IPR033113">
    <property type="entry name" value="PLA2_histidine"/>
</dbReference>
<protein>
    <recommendedName>
        <fullName evidence="7">Phospholipase A2</fullName>
    </recommendedName>
</protein>
<dbReference type="PANTHER" id="PTHR12824:SF8">
    <property type="entry name" value="GXIVSPLA2, ISOFORM A"/>
    <property type="match status" value="1"/>
</dbReference>
<evidence type="ECO:0008006" key="7">
    <source>
        <dbReference type="Google" id="ProtNLM"/>
    </source>
</evidence>
<dbReference type="Gene3D" id="1.20.90.10">
    <property type="entry name" value="Phospholipase A2 domain"/>
    <property type="match status" value="1"/>
</dbReference>
<keyword evidence="4" id="KW-0732">Signal</keyword>
<dbReference type="PANTHER" id="PTHR12824">
    <property type="entry name" value="GROUP XII SECRETORY PHOSPHOLIPASE A2 FAMILY MEMBER"/>
    <property type="match status" value="1"/>
</dbReference>
<evidence type="ECO:0000313" key="5">
    <source>
        <dbReference type="EMBL" id="BEI93565.1"/>
    </source>
</evidence>
<feature type="region of interest" description="Disordered" evidence="3">
    <location>
        <begin position="21"/>
        <end position="79"/>
    </location>
</feature>
<dbReference type="GO" id="GO:0004623">
    <property type="term" value="F:phospholipase A2 activity"/>
    <property type="evidence" value="ECO:0007669"/>
    <property type="project" value="InterPro"/>
</dbReference>
<dbReference type="GO" id="GO:0050482">
    <property type="term" value="P:arachidonate secretion"/>
    <property type="evidence" value="ECO:0007669"/>
    <property type="project" value="InterPro"/>
</dbReference>
<name>A0AA48L7W7_9TREE</name>
<dbReference type="RefSeq" id="XP_060458830.1">
    <property type="nucleotide sequence ID" value="XM_060602436.1"/>
</dbReference>
<proteinExistence type="predicted"/>
<keyword evidence="6" id="KW-1185">Reference proteome</keyword>
<evidence type="ECO:0000313" key="6">
    <source>
        <dbReference type="Proteomes" id="UP001233271"/>
    </source>
</evidence>
<evidence type="ECO:0000256" key="2">
    <source>
        <dbReference type="ARBA" id="ARBA00022525"/>
    </source>
</evidence>
<organism evidence="5 6">
    <name type="scientific">Cutaneotrichosporon cavernicola</name>
    <dbReference type="NCBI Taxonomy" id="279322"/>
    <lineage>
        <taxon>Eukaryota</taxon>
        <taxon>Fungi</taxon>
        <taxon>Dikarya</taxon>
        <taxon>Basidiomycota</taxon>
        <taxon>Agaricomycotina</taxon>
        <taxon>Tremellomycetes</taxon>
        <taxon>Trichosporonales</taxon>
        <taxon>Trichosporonaceae</taxon>
        <taxon>Cutaneotrichosporon</taxon>
    </lineage>
</organism>
<dbReference type="Pfam" id="PF06951">
    <property type="entry name" value="PLA2G12"/>
    <property type="match status" value="1"/>
</dbReference>
<dbReference type="SUPFAM" id="SSF48619">
    <property type="entry name" value="Phospholipase A2, PLA2"/>
    <property type="match status" value="1"/>
</dbReference>
<dbReference type="GeneID" id="85497435"/>
<accession>A0AA48L7W7</accession>
<feature type="chain" id="PRO_5041331021" description="Phospholipase A2" evidence="4">
    <location>
        <begin position="16"/>
        <end position="173"/>
    </location>
</feature>